<evidence type="ECO:0000256" key="1">
    <source>
        <dbReference type="SAM" id="MobiDB-lite"/>
    </source>
</evidence>
<dbReference type="PANTHER" id="PTHR48436">
    <property type="entry name" value="2, PUTATIVE-RELATED"/>
    <property type="match status" value="1"/>
</dbReference>
<proteinExistence type="predicted"/>
<dbReference type="InterPro" id="IPR055276">
    <property type="entry name" value="NHL41-like"/>
</dbReference>
<reference evidence="3" key="2">
    <citation type="submission" date="2018-05" db="EMBL/GenBank/DDBJ databases">
        <title>OmerRS3 (Oryza meridionalis Reference Sequence Version 3).</title>
        <authorList>
            <person name="Zhang J."/>
            <person name="Kudrna D."/>
            <person name="Lee S."/>
            <person name="Talag J."/>
            <person name="Welchert J."/>
            <person name="Wing R.A."/>
        </authorList>
    </citation>
    <scope>NUCLEOTIDE SEQUENCE [LARGE SCALE GENOMIC DNA]</scope>
    <source>
        <strain evidence="3">cv. OR44</strain>
    </source>
</reference>
<feature type="compositionally biased region" description="Basic and acidic residues" evidence="1">
    <location>
        <begin position="90"/>
        <end position="101"/>
    </location>
</feature>
<evidence type="ECO:0008006" key="5">
    <source>
        <dbReference type="Google" id="ProtNLM"/>
    </source>
</evidence>
<evidence type="ECO:0000313" key="4">
    <source>
        <dbReference type="Proteomes" id="UP000008021"/>
    </source>
</evidence>
<accession>A0A0E0DXE8</accession>
<feature type="region of interest" description="Disordered" evidence="1">
    <location>
        <begin position="1"/>
        <end position="101"/>
    </location>
</feature>
<keyword evidence="2" id="KW-0472">Membrane</keyword>
<dbReference type="PANTHER" id="PTHR48436:SF1">
    <property type="entry name" value="2, PUTATIVE-RELATED"/>
    <property type="match status" value="1"/>
</dbReference>
<dbReference type="EnsemblPlants" id="OMERI06G04890.2">
    <property type="protein sequence ID" value="OMERI06G04890.2"/>
    <property type="gene ID" value="OMERI06G04890"/>
</dbReference>
<evidence type="ECO:0000313" key="3">
    <source>
        <dbReference type="EnsemblPlants" id="OMERI06G04890.2"/>
    </source>
</evidence>
<reference evidence="3" key="1">
    <citation type="submission" date="2015-04" db="UniProtKB">
        <authorList>
            <consortium name="EnsemblPlants"/>
        </authorList>
    </citation>
    <scope>IDENTIFICATION</scope>
</reference>
<name>A0A0E0DXE8_9ORYZ</name>
<feature type="transmembrane region" description="Helical" evidence="2">
    <location>
        <begin position="134"/>
        <end position="156"/>
    </location>
</feature>
<dbReference type="Proteomes" id="UP000008021">
    <property type="component" value="Chromosome 6"/>
</dbReference>
<dbReference type="HOGENOM" id="CLU_045609_0_0_1"/>
<keyword evidence="4" id="KW-1185">Reference proteome</keyword>
<dbReference type="Gramene" id="OMERI06G04890.2">
    <property type="protein sequence ID" value="OMERI06G04890.2"/>
    <property type="gene ID" value="OMERI06G04890"/>
</dbReference>
<organism evidence="3">
    <name type="scientific">Oryza meridionalis</name>
    <dbReference type="NCBI Taxonomy" id="40149"/>
    <lineage>
        <taxon>Eukaryota</taxon>
        <taxon>Viridiplantae</taxon>
        <taxon>Streptophyta</taxon>
        <taxon>Embryophyta</taxon>
        <taxon>Tracheophyta</taxon>
        <taxon>Spermatophyta</taxon>
        <taxon>Magnoliopsida</taxon>
        <taxon>Liliopsida</taxon>
        <taxon>Poales</taxon>
        <taxon>Poaceae</taxon>
        <taxon>BOP clade</taxon>
        <taxon>Oryzoideae</taxon>
        <taxon>Oryzeae</taxon>
        <taxon>Oryzinae</taxon>
        <taxon>Oryza</taxon>
    </lineage>
</organism>
<sequence length="318" mass="34033">MMHAKSESDVTSLAPSSPPRSPKRGGGVGVGGANYYVQSPSRESHDGGYKSSSMQATPVYNSPNESPSHPSYGRHSRSSSVSRFSGTLRDGSRKAGGERKALNDKGWPECNVIEEEGPYEDLAGDTGLSRRCQIVLGFLCFVLLFTVFCLIIWGAARPYEPDVVVKSLTMDDFYAGEGTDHSGVPTKLVTLNCSLHIAVYNPASMFGIHVTTGPIRLLYSEISIGVGQPRKSHRLVTAVVHGNKVPLYGAGGGLMLSSSGGAVPLTLDFDLTSRGYVIGRLVRVTHKVHVTCPIVVDAKKTKPIKFSKKACARPLTPV</sequence>
<keyword evidence="2" id="KW-1133">Transmembrane helix</keyword>
<feature type="compositionally biased region" description="Polar residues" evidence="1">
    <location>
        <begin position="50"/>
        <end position="65"/>
    </location>
</feature>
<evidence type="ECO:0000256" key="2">
    <source>
        <dbReference type="SAM" id="Phobius"/>
    </source>
</evidence>
<dbReference type="AlphaFoldDB" id="A0A0E0DXE8"/>
<protein>
    <recommendedName>
        <fullName evidence="5">Late embryogenesis abundant protein LEA-2 subgroup domain-containing protein</fullName>
    </recommendedName>
</protein>
<keyword evidence="2" id="KW-0812">Transmembrane</keyword>